<dbReference type="PANTHER" id="PTHR10491:SF4">
    <property type="entry name" value="METHIONINE ADENOSYLTRANSFERASE 2 SUBUNIT BETA"/>
    <property type="match status" value="1"/>
</dbReference>
<sequence>MRWLITGGGMLAADVLRAAVASGEPALPLGRSELDVTDRRAVRDMVTACRPAVVVNCAGWTAVDDAETHEAEALEVNGHAVAALADACSAAGARLVHISTDYVFDGTSREPYPEDAPTCPLNAYGRTKLAGERAALERGHHVVRTAWLYGAAGPNFVRTMTRLARAGAAPDVVDDQRGQPTWAADLAAFVLRLARSGLPPGVYHGTSSGETTWWGLAREVYALCGADPGLVRPVPSTAYPRPAARPGNSVLAHTRCAPIRHWRDALRAAWPTLTGELPRTPAQVGEAGPQCSVA</sequence>
<dbReference type="InterPro" id="IPR005913">
    <property type="entry name" value="dTDP_dehydrorham_reduct"/>
</dbReference>
<name>A0A7Y6I8R8_9ACTN</name>
<feature type="domain" description="RmlD-like substrate binding" evidence="3">
    <location>
        <begin position="1"/>
        <end position="269"/>
    </location>
</feature>
<dbReference type="RefSeq" id="WP_175591202.1">
    <property type="nucleotide sequence ID" value="NZ_JABWGN010000007.1"/>
</dbReference>
<proteinExistence type="inferred from homology"/>
<dbReference type="EMBL" id="JABWGN010000007">
    <property type="protein sequence ID" value="NUW33778.1"/>
    <property type="molecule type" value="Genomic_DNA"/>
</dbReference>
<dbReference type="UniPathway" id="UPA00124"/>
<comment type="pathway">
    <text evidence="2">Carbohydrate biosynthesis; dTDP-L-rhamnose biosynthesis.</text>
</comment>
<gene>
    <name evidence="4" type="primary">rfbD</name>
    <name evidence="4" type="ORF">HTZ77_20400</name>
</gene>
<evidence type="ECO:0000313" key="5">
    <source>
        <dbReference type="Proteomes" id="UP000586042"/>
    </source>
</evidence>
<comment type="function">
    <text evidence="2">Catalyzes the reduction of dTDP-6-deoxy-L-lyxo-4-hexulose to yield dTDP-L-rhamnose.</text>
</comment>
<evidence type="ECO:0000259" key="3">
    <source>
        <dbReference type="Pfam" id="PF04321"/>
    </source>
</evidence>
<dbReference type="GO" id="GO:0008831">
    <property type="term" value="F:dTDP-4-dehydrorhamnose reductase activity"/>
    <property type="evidence" value="ECO:0007669"/>
    <property type="project" value="UniProtKB-EC"/>
</dbReference>
<dbReference type="Gene3D" id="3.90.25.10">
    <property type="entry name" value="UDP-galactose 4-epimerase, domain 1"/>
    <property type="match status" value="1"/>
</dbReference>
<dbReference type="PANTHER" id="PTHR10491">
    <property type="entry name" value="DTDP-4-DEHYDRORHAMNOSE REDUCTASE"/>
    <property type="match status" value="1"/>
</dbReference>
<keyword evidence="2" id="KW-0521">NADP</keyword>
<dbReference type="SUPFAM" id="SSF51735">
    <property type="entry name" value="NAD(P)-binding Rossmann-fold domains"/>
    <property type="match status" value="1"/>
</dbReference>
<dbReference type="Pfam" id="PF04321">
    <property type="entry name" value="RmlD_sub_bind"/>
    <property type="match status" value="1"/>
</dbReference>
<dbReference type="Proteomes" id="UP000586042">
    <property type="component" value="Unassembled WGS sequence"/>
</dbReference>
<evidence type="ECO:0000256" key="2">
    <source>
        <dbReference type="RuleBase" id="RU364082"/>
    </source>
</evidence>
<dbReference type="InterPro" id="IPR029903">
    <property type="entry name" value="RmlD-like-bd"/>
</dbReference>
<accession>A0A7Y6I8R8</accession>
<dbReference type="GO" id="GO:0019305">
    <property type="term" value="P:dTDP-rhamnose biosynthetic process"/>
    <property type="evidence" value="ECO:0007669"/>
    <property type="project" value="UniProtKB-UniPathway"/>
</dbReference>
<keyword evidence="2 4" id="KW-0560">Oxidoreductase</keyword>
<reference evidence="4 5" key="1">
    <citation type="submission" date="2020-06" db="EMBL/GenBank/DDBJ databases">
        <title>Nonomuraea sp. SMC257, a novel actinomycete isolated from soil.</title>
        <authorList>
            <person name="Chanama M."/>
        </authorList>
    </citation>
    <scope>NUCLEOTIDE SEQUENCE [LARGE SCALE GENOMIC DNA]</scope>
    <source>
        <strain evidence="4 5">SMC257</strain>
    </source>
</reference>
<protein>
    <recommendedName>
        <fullName evidence="2">dTDP-4-dehydrorhamnose reductase</fullName>
        <ecNumber evidence="2">1.1.1.133</ecNumber>
    </recommendedName>
</protein>
<dbReference type="EC" id="1.1.1.133" evidence="2"/>
<keyword evidence="5" id="KW-1185">Reference proteome</keyword>
<organism evidence="4 5">
    <name type="scientific">Nonomuraea montanisoli</name>
    <dbReference type="NCBI Taxonomy" id="2741721"/>
    <lineage>
        <taxon>Bacteria</taxon>
        <taxon>Bacillati</taxon>
        <taxon>Actinomycetota</taxon>
        <taxon>Actinomycetes</taxon>
        <taxon>Streptosporangiales</taxon>
        <taxon>Streptosporangiaceae</taxon>
        <taxon>Nonomuraea</taxon>
    </lineage>
</organism>
<dbReference type="NCBIfam" id="TIGR01214">
    <property type="entry name" value="rmlD"/>
    <property type="match status" value="1"/>
</dbReference>
<dbReference type="Gene3D" id="3.40.50.720">
    <property type="entry name" value="NAD(P)-binding Rossmann-like Domain"/>
    <property type="match status" value="1"/>
</dbReference>
<dbReference type="InterPro" id="IPR036291">
    <property type="entry name" value="NAD(P)-bd_dom_sf"/>
</dbReference>
<comment type="similarity">
    <text evidence="1 2">Belongs to the dTDP-4-dehydrorhamnose reductase family.</text>
</comment>
<dbReference type="CDD" id="cd05254">
    <property type="entry name" value="dTDP_HR_like_SDR_e"/>
    <property type="match status" value="1"/>
</dbReference>
<comment type="caution">
    <text evidence="4">The sequence shown here is derived from an EMBL/GenBank/DDBJ whole genome shotgun (WGS) entry which is preliminary data.</text>
</comment>
<evidence type="ECO:0000256" key="1">
    <source>
        <dbReference type="ARBA" id="ARBA00010944"/>
    </source>
</evidence>
<dbReference type="AlphaFoldDB" id="A0A7Y6I8R8"/>
<evidence type="ECO:0000313" key="4">
    <source>
        <dbReference type="EMBL" id="NUW33778.1"/>
    </source>
</evidence>
<dbReference type="GO" id="GO:0005829">
    <property type="term" value="C:cytosol"/>
    <property type="evidence" value="ECO:0007669"/>
    <property type="project" value="TreeGrafter"/>
</dbReference>